<evidence type="ECO:0008006" key="4">
    <source>
        <dbReference type="Google" id="ProtNLM"/>
    </source>
</evidence>
<evidence type="ECO:0000313" key="3">
    <source>
        <dbReference type="Proteomes" id="UP001208570"/>
    </source>
</evidence>
<evidence type="ECO:0000256" key="1">
    <source>
        <dbReference type="SAM" id="Phobius"/>
    </source>
</evidence>
<organism evidence="2 3">
    <name type="scientific">Paralvinella palmiformis</name>
    <dbReference type="NCBI Taxonomy" id="53620"/>
    <lineage>
        <taxon>Eukaryota</taxon>
        <taxon>Metazoa</taxon>
        <taxon>Spiralia</taxon>
        <taxon>Lophotrochozoa</taxon>
        <taxon>Annelida</taxon>
        <taxon>Polychaeta</taxon>
        <taxon>Sedentaria</taxon>
        <taxon>Canalipalpata</taxon>
        <taxon>Terebellida</taxon>
        <taxon>Terebelliformia</taxon>
        <taxon>Alvinellidae</taxon>
        <taxon>Paralvinella</taxon>
    </lineage>
</organism>
<dbReference type="AlphaFoldDB" id="A0AAD9MR32"/>
<dbReference type="Proteomes" id="UP001208570">
    <property type="component" value="Unassembled WGS sequence"/>
</dbReference>
<keyword evidence="1" id="KW-1133">Transmembrane helix</keyword>
<keyword evidence="1" id="KW-0812">Transmembrane</keyword>
<sequence>EEIWLPMPSVIFGVLSAFAGSLVLLLPETKGHKVPDTIREAEQIGRRGKKRSHTPDSVIEVVIPKRESKDCCNNTGFDENIANGKFRYAIKHEVHM</sequence>
<proteinExistence type="predicted"/>
<accession>A0AAD9MR32</accession>
<keyword evidence="1" id="KW-0472">Membrane</keyword>
<keyword evidence="3" id="KW-1185">Reference proteome</keyword>
<gene>
    <name evidence="2" type="ORF">LSH36_1273g00025</name>
</gene>
<feature type="non-terminal residue" evidence="2">
    <location>
        <position position="96"/>
    </location>
</feature>
<name>A0AAD9MR32_9ANNE</name>
<comment type="caution">
    <text evidence="2">The sequence shown here is derived from an EMBL/GenBank/DDBJ whole genome shotgun (WGS) entry which is preliminary data.</text>
</comment>
<protein>
    <recommendedName>
        <fullName evidence="4">Organic cation transporter</fullName>
    </recommendedName>
</protein>
<evidence type="ECO:0000313" key="2">
    <source>
        <dbReference type="EMBL" id="KAK2140711.1"/>
    </source>
</evidence>
<dbReference type="EMBL" id="JAODUP010001272">
    <property type="protein sequence ID" value="KAK2140711.1"/>
    <property type="molecule type" value="Genomic_DNA"/>
</dbReference>
<reference evidence="2" key="1">
    <citation type="journal article" date="2023" name="Mol. Biol. Evol.">
        <title>Third-Generation Sequencing Reveals the Adaptive Role of the Epigenome in Three Deep-Sea Polychaetes.</title>
        <authorList>
            <person name="Perez M."/>
            <person name="Aroh O."/>
            <person name="Sun Y."/>
            <person name="Lan Y."/>
            <person name="Juniper S.K."/>
            <person name="Young C.R."/>
            <person name="Angers B."/>
            <person name="Qian P.Y."/>
        </authorList>
    </citation>
    <scope>NUCLEOTIDE SEQUENCE</scope>
    <source>
        <strain evidence="2">P08H-3</strain>
    </source>
</reference>
<feature type="transmembrane region" description="Helical" evidence="1">
    <location>
        <begin position="6"/>
        <end position="26"/>
    </location>
</feature>